<dbReference type="EMBL" id="LNIX01000003">
    <property type="protein sequence ID" value="OXA58186.1"/>
    <property type="molecule type" value="Genomic_DNA"/>
</dbReference>
<evidence type="ECO:0000256" key="2">
    <source>
        <dbReference type="ARBA" id="ARBA00022737"/>
    </source>
</evidence>
<organism evidence="7 8">
    <name type="scientific">Folsomia candida</name>
    <name type="common">Springtail</name>
    <dbReference type="NCBI Taxonomy" id="158441"/>
    <lineage>
        <taxon>Eukaryota</taxon>
        <taxon>Metazoa</taxon>
        <taxon>Ecdysozoa</taxon>
        <taxon>Arthropoda</taxon>
        <taxon>Hexapoda</taxon>
        <taxon>Collembola</taxon>
        <taxon>Entomobryomorpha</taxon>
        <taxon>Isotomoidea</taxon>
        <taxon>Isotomidae</taxon>
        <taxon>Proisotominae</taxon>
        <taxon>Folsomia</taxon>
    </lineage>
</organism>
<keyword evidence="1" id="KW-0479">Metal-binding</keyword>
<proteinExistence type="predicted"/>
<feature type="domain" description="C2H2-type" evidence="6">
    <location>
        <begin position="177"/>
        <end position="205"/>
    </location>
</feature>
<dbReference type="Proteomes" id="UP000198287">
    <property type="component" value="Unassembled WGS sequence"/>
</dbReference>
<comment type="caution">
    <text evidence="7">The sequence shown here is derived from an EMBL/GenBank/DDBJ whole genome shotgun (WGS) entry which is preliminary data.</text>
</comment>
<dbReference type="PANTHER" id="PTHR24379">
    <property type="entry name" value="KRAB AND ZINC FINGER DOMAIN-CONTAINING"/>
    <property type="match status" value="1"/>
</dbReference>
<keyword evidence="2" id="KW-0677">Repeat</keyword>
<evidence type="ECO:0000256" key="4">
    <source>
        <dbReference type="ARBA" id="ARBA00022833"/>
    </source>
</evidence>
<dbReference type="InterPro" id="IPR013087">
    <property type="entry name" value="Znf_C2H2_type"/>
</dbReference>
<dbReference type="AlphaFoldDB" id="A0A226ENN2"/>
<keyword evidence="4" id="KW-0862">Zinc</keyword>
<keyword evidence="8" id="KW-1185">Reference proteome</keyword>
<dbReference type="OrthoDB" id="3561125at2759"/>
<evidence type="ECO:0000259" key="6">
    <source>
        <dbReference type="PROSITE" id="PS50157"/>
    </source>
</evidence>
<evidence type="ECO:0000256" key="5">
    <source>
        <dbReference type="PROSITE-ProRule" id="PRU00042"/>
    </source>
</evidence>
<reference evidence="7 8" key="1">
    <citation type="submission" date="2015-12" db="EMBL/GenBank/DDBJ databases">
        <title>The genome of Folsomia candida.</title>
        <authorList>
            <person name="Faddeeva A."/>
            <person name="Derks M.F."/>
            <person name="Anvar Y."/>
            <person name="Smit S."/>
            <person name="Van Straalen N."/>
            <person name="Roelofs D."/>
        </authorList>
    </citation>
    <scope>NUCLEOTIDE SEQUENCE [LARGE SCALE GENOMIC DNA]</scope>
    <source>
        <strain evidence="7 8">VU population</strain>
        <tissue evidence="7">Whole body</tissue>
    </source>
</reference>
<dbReference type="SUPFAM" id="SSF57667">
    <property type="entry name" value="beta-beta-alpha zinc fingers"/>
    <property type="match status" value="4"/>
</dbReference>
<dbReference type="STRING" id="158441.A0A226ENN2"/>
<dbReference type="PROSITE" id="PS50157">
    <property type="entry name" value="ZINC_FINGER_C2H2_2"/>
    <property type="match status" value="5"/>
</dbReference>
<feature type="domain" description="C2H2-type" evidence="6">
    <location>
        <begin position="262"/>
        <end position="288"/>
    </location>
</feature>
<dbReference type="PANTHER" id="PTHR24379:SF121">
    <property type="entry name" value="C2H2-TYPE DOMAIN-CONTAINING PROTEIN"/>
    <property type="match status" value="1"/>
</dbReference>
<sequence length="288" mass="32979">MEHYNNLSHNLEQNYSSCLLQGSSTSSVPCFMTASSPVPFSAISGELSIPPISQGAEGTAVSLTRNKFQISNQSKEANCKFKCRRCAKRFQTKGGLTLHYREHEPELFLIRCPDCPFFTYQRSNFSKHAAIKHKKDINGLTISEDVQCPICPFKCFTDEQLKLHLARKHTSPEDKPFKCLECSYASVEKAALEKHVSIVHKKEREYDCNICGFRSQTSSGLARHHRSHSEVKPHQCHLCEKSYADKKRLKDHILKHSDIKQFTCSHCPYATNRKDNLKMHHKRNHMSP</sequence>
<dbReference type="GO" id="GO:0008270">
    <property type="term" value="F:zinc ion binding"/>
    <property type="evidence" value="ECO:0007669"/>
    <property type="project" value="UniProtKB-KW"/>
</dbReference>
<dbReference type="Gene3D" id="3.30.160.60">
    <property type="entry name" value="Classic Zinc Finger"/>
    <property type="match status" value="5"/>
</dbReference>
<gene>
    <name evidence="7" type="ORF">Fcan01_06993</name>
</gene>
<dbReference type="InterPro" id="IPR036236">
    <property type="entry name" value="Znf_C2H2_sf"/>
</dbReference>
<evidence type="ECO:0000313" key="8">
    <source>
        <dbReference type="Proteomes" id="UP000198287"/>
    </source>
</evidence>
<dbReference type="Pfam" id="PF00096">
    <property type="entry name" value="zf-C2H2"/>
    <property type="match status" value="2"/>
</dbReference>
<feature type="domain" description="C2H2-type" evidence="6">
    <location>
        <begin position="81"/>
        <end position="108"/>
    </location>
</feature>
<dbReference type="SMART" id="SM00355">
    <property type="entry name" value="ZnF_C2H2"/>
    <property type="match status" value="7"/>
</dbReference>
<evidence type="ECO:0000256" key="3">
    <source>
        <dbReference type="ARBA" id="ARBA00022771"/>
    </source>
</evidence>
<feature type="domain" description="C2H2-type" evidence="6">
    <location>
        <begin position="206"/>
        <end position="233"/>
    </location>
</feature>
<accession>A0A226ENN2</accession>
<dbReference type="PROSITE" id="PS00028">
    <property type="entry name" value="ZINC_FINGER_C2H2_1"/>
    <property type="match status" value="2"/>
</dbReference>
<evidence type="ECO:0000313" key="7">
    <source>
        <dbReference type="EMBL" id="OXA58186.1"/>
    </source>
</evidence>
<protein>
    <submittedName>
        <fullName evidence="7">Zinc finger protein 26</fullName>
    </submittedName>
</protein>
<evidence type="ECO:0000256" key="1">
    <source>
        <dbReference type="ARBA" id="ARBA00022723"/>
    </source>
</evidence>
<name>A0A226ENN2_FOLCA</name>
<keyword evidence="3 5" id="KW-0863">Zinc-finger</keyword>
<feature type="domain" description="C2H2-type" evidence="6">
    <location>
        <begin position="234"/>
        <end position="261"/>
    </location>
</feature>
<dbReference type="OMA" id="HAETHAC"/>